<dbReference type="GO" id="GO:0016020">
    <property type="term" value="C:membrane"/>
    <property type="evidence" value="ECO:0007669"/>
    <property type="project" value="UniProtKB-SubCell"/>
</dbReference>
<dbReference type="PANTHER" id="PTHR31744">
    <property type="entry name" value="PROTEIN CUP-SHAPED COTYLEDON 2-RELATED"/>
    <property type="match status" value="1"/>
</dbReference>
<dbReference type="PANTHER" id="PTHR31744:SF216">
    <property type="entry name" value="NAC TRANSCRIPTION FACTOR"/>
    <property type="match status" value="1"/>
</dbReference>
<organism evidence="14 15">
    <name type="scientific">Hibiscus trionum</name>
    <name type="common">Flower of an hour</name>
    <dbReference type="NCBI Taxonomy" id="183268"/>
    <lineage>
        <taxon>Eukaryota</taxon>
        <taxon>Viridiplantae</taxon>
        <taxon>Streptophyta</taxon>
        <taxon>Embryophyta</taxon>
        <taxon>Tracheophyta</taxon>
        <taxon>Spermatophyta</taxon>
        <taxon>Magnoliopsida</taxon>
        <taxon>eudicotyledons</taxon>
        <taxon>Gunneridae</taxon>
        <taxon>Pentapetalae</taxon>
        <taxon>rosids</taxon>
        <taxon>malvids</taxon>
        <taxon>Malvales</taxon>
        <taxon>Malvaceae</taxon>
        <taxon>Malvoideae</taxon>
        <taxon>Hibiscus</taxon>
    </lineage>
</organism>
<feature type="domain" description="NAC" evidence="13">
    <location>
        <begin position="9"/>
        <end position="159"/>
    </location>
</feature>
<dbReference type="Gene3D" id="2.170.150.80">
    <property type="entry name" value="NAC domain"/>
    <property type="match status" value="1"/>
</dbReference>
<sequence>MGVLTMETLPLGFRFRPTDEELINHYLRLKINGRHSEVEVIPEIDVCKWEPWDLPGLSVIKSDDLEWFFFCPRDRKYPTGHRSNRATDKGYWKATGKDRTIKSKKLLIGMKKTLVFYKGRAPKGERTNWIMHEYRPMTKDLDGTGPGQSAFVLCKLFHKPEERNDIGKDDEIEQPGFSPAMTKSSPDDTSSDLLQDTVSSETQAQKPDNLLRNSQVTGDSSCNSHMTSDAEDNAVEENTKFLQGDNSNLYEPNFGEINNKVFSPMNSCFFDDLPLCLDSPYGNDFGHDQNGYQFQDGTREQDLSFSLLDEVLNNDDDLCMELNGQKSSFPGTGMPLSDSLFISPETSGLKQNGMYSDADSKMLQQQYQSEIEAPKWFDGHIDNKESVQMQTSLQPSCAQTELYDQESTMGNIGDIGNYSVGQANYSTDSAMGNINYLQQLASLKSYNNDAGDLGGTTRMKTRAFQPPQQSNFENFGTGTGIRIRARGPQQRPNLDNTVNQGTAPRRIRLQKKLSCGPMKVSAGCVDDSKSRSAIPGEEEVQSALSEVTEAEPTGQTSTSDESEKENQPFKLNGVEDIAEESSTKLRQRVKQDGEQGSSETGPIVQSNAAPTHHHHHHRHHHSSSLSILVTAFFIITILMALAIGIWR</sequence>
<keyword evidence="9" id="KW-0804">Transcription</keyword>
<dbReference type="FunFam" id="2.170.150.80:FF:000002">
    <property type="entry name" value="Nac domain-containing protein 86"/>
    <property type="match status" value="1"/>
</dbReference>
<keyword evidence="10" id="KW-0539">Nucleus</keyword>
<keyword evidence="6" id="KW-0238">DNA-binding</keyword>
<evidence type="ECO:0000313" key="14">
    <source>
        <dbReference type="EMBL" id="GMI96282.1"/>
    </source>
</evidence>
<evidence type="ECO:0000256" key="7">
    <source>
        <dbReference type="ARBA" id="ARBA00023136"/>
    </source>
</evidence>
<dbReference type="GO" id="GO:0005634">
    <property type="term" value="C:nucleus"/>
    <property type="evidence" value="ECO:0007669"/>
    <property type="project" value="UniProtKB-SubCell"/>
</dbReference>
<evidence type="ECO:0000259" key="13">
    <source>
        <dbReference type="PROSITE" id="PS51005"/>
    </source>
</evidence>
<dbReference type="PROSITE" id="PS51005">
    <property type="entry name" value="NAC"/>
    <property type="match status" value="1"/>
</dbReference>
<dbReference type="InterPro" id="IPR003441">
    <property type="entry name" value="NAC-dom"/>
</dbReference>
<evidence type="ECO:0000256" key="4">
    <source>
        <dbReference type="ARBA" id="ARBA00022989"/>
    </source>
</evidence>
<keyword evidence="15" id="KW-1185">Reference proteome</keyword>
<evidence type="ECO:0000256" key="12">
    <source>
        <dbReference type="SAM" id="Phobius"/>
    </source>
</evidence>
<evidence type="ECO:0000256" key="1">
    <source>
        <dbReference type="ARBA" id="ARBA00004123"/>
    </source>
</evidence>
<keyword evidence="8" id="KW-0010">Activator</keyword>
<gene>
    <name evidence="14" type="ORF">HRI_003297600</name>
</gene>
<keyword evidence="4 12" id="KW-1133">Transmembrane helix</keyword>
<comment type="caution">
    <text evidence="14">The sequence shown here is derived from an EMBL/GenBank/DDBJ whole genome shotgun (WGS) entry which is preliminary data.</text>
</comment>
<evidence type="ECO:0000256" key="10">
    <source>
        <dbReference type="ARBA" id="ARBA00023242"/>
    </source>
</evidence>
<dbReference type="OrthoDB" id="737278at2759"/>
<feature type="compositionally biased region" description="Polar residues" evidence="11">
    <location>
        <begin position="181"/>
        <end position="227"/>
    </location>
</feature>
<name>A0A9W7IGP8_HIBTR</name>
<keyword evidence="3 12" id="KW-0812">Transmembrane</keyword>
<dbReference type="AlphaFoldDB" id="A0A9W7IGP8"/>
<dbReference type="EMBL" id="BSYR01000028">
    <property type="protein sequence ID" value="GMI96282.1"/>
    <property type="molecule type" value="Genomic_DNA"/>
</dbReference>
<accession>A0A9W7IGP8</accession>
<feature type="region of interest" description="Disordered" evidence="11">
    <location>
        <begin position="518"/>
        <end position="621"/>
    </location>
</feature>
<evidence type="ECO:0000256" key="3">
    <source>
        <dbReference type="ARBA" id="ARBA00022692"/>
    </source>
</evidence>
<dbReference type="GO" id="GO:0006355">
    <property type="term" value="P:regulation of DNA-templated transcription"/>
    <property type="evidence" value="ECO:0007669"/>
    <property type="project" value="InterPro"/>
</dbReference>
<evidence type="ECO:0000256" key="5">
    <source>
        <dbReference type="ARBA" id="ARBA00023015"/>
    </source>
</evidence>
<protein>
    <submittedName>
        <fullName evidence="14">NAC 014</fullName>
    </submittedName>
</protein>
<dbReference type="InterPro" id="IPR036093">
    <property type="entry name" value="NAC_dom_sf"/>
</dbReference>
<evidence type="ECO:0000256" key="2">
    <source>
        <dbReference type="ARBA" id="ARBA00004167"/>
    </source>
</evidence>
<comment type="subcellular location">
    <subcellularLocation>
        <location evidence="2">Membrane</location>
        <topology evidence="2">Single-pass membrane protein</topology>
    </subcellularLocation>
    <subcellularLocation>
        <location evidence="1">Nucleus</location>
    </subcellularLocation>
</comment>
<dbReference type="Pfam" id="PF02365">
    <property type="entry name" value="NAM"/>
    <property type="match status" value="1"/>
</dbReference>
<keyword evidence="5" id="KW-0805">Transcription regulation</keyword>
<proteinExistence type="predicted"/>
<evidence type="ECO:0000256" key="9">
    <source>
        <dbReference type="ARBA" id="ARBA00023163"/>
    </source>
</evidence>
<evidence type="ECO:0000256" key="11">
    <source>
        <dbReference type="SAM" id="MobiDB-lite"/>
    </source>
</evidence>
<evidence type="ECO:0000256" key="6">
    <source>
        <dbReference type="ARBA" id="ARBA00023125"/>
    </source>
</evidence>
<feature type="compositionally biased region" description="Polar residues" evidence="11">
    <location>
        <begin position="594"/>
        <end position="609"/>
    </location>
</feature>
<feature type="transmembrane region" description="Helical" evidence="12">
    <location>
        <begin position="625"/>
        <end position="646"/>
    </location>
</feature>
<feature type="region of interest" description="Disordered" evidence="11">
    <location>
        <begin position="164"/>
        <end position="233"/>
    </location>
</feature>
<dbReference type="GO" id="GO:0000976">
    <property type="term" value="F:transcription cis-regulatory region binding"/>
    <property type="evidence" value="ECO:0007669"/>
    <property type="project" value="UniProtKB-ARBA"/>
</dbReference>
<reference evidence="14" key="1">
    <citation type="submission" date="2023-05" db="EMBL/GenBank/DDBJ databases">
        <title>Genome and transcriptome analyses reveal genes involved in the formation of fine ridges on petal epidermal cells in Hibiscus trionum.</title>
        <authorList>
            <person name="Koshimizu S."/>
            <person name="Masuda S."/>
            <person name="Ishii T."/>
            <person name="Shirasu K."/>
            <person name="Hoshino A."/>
            <person name="Arita M."/>
        </authorList>
    </citation>
    <scope>NUCLEOTIDE SEQUENCE</scope>
    <source>
        <strain evidence="14">Hamamatsu line</strain>
    </source>
</reference>
<evidence type="ECO:0000313" key="15">
    <source>
        <dbReference type="Proteomes" id="UP001165190"/>
    </source>
</evidence>
<evidence type="ECO:0000256" key="8">
    <source>
        <dbReference type="ARBA" id="ARBA00023159"/>
    </source>
</evidence>
<dbReference type="SUPFAM" id="SSF101941">
    <property type="entry name" value="NAC domain"/>
    <property type="match status" value="1"/>
</dbReference>
<keyword evidence="7 12" id="KW-0472">Membrane</keyword>
<dbReference type="Proteomes" id="UP001165190">
    <property type="component" value="Unassembled WGS sequence"/>
</dbReference>
<feature type="compositionally biased region" description="Basic residues" evidence="11">
    <location>
        <begin position="611"/>
        <end position="621"/>
    </location>
</feature>